<keyword evidence="3" id="KW-1185">Reference proteome</keyword>
<evidence type="ECO:0000259" key="1">
    <source>
        <dbReference type="Pfam" id="PF09623"/>
    </source>
</evidence>
<dbReference type="AlphaFoldDB" id="A0A1H2G1Y7"/>
<dbReference type="EMBL" id="LT629785">
    <property type="protein sequence ID" value="SDU13530.1"/>
    <property type="molecule type" value="Genomic_DNA"/>
</dbReference>
<dbReference type="Pfam" id="PF09623">
    <property type="entry name" value="Cas_NE0113"/>
    <property type="match status" value="1"/>
</dbReference>
<gene>
    <name evidence="2" type="ORF">SAMN05216296_1974</name>
</gene>
<dbReference type="RefSeq" id="WP_157718840.1">
    <property type="nucleotide sequence ID" value="NZ_LT629785.1"/>
</dbReference>
<reference evidence="3" key="1">
    <citation type="submission" date="2016-10" db="EMBL/GenBank/DDBJ databases">
        <authorList>
            <person name="Varghese N."/>
            <person name="Submissions S."/>
        </authorList>
    </citation>
    <scope>NUCLEOTIDE SEQUENCE [LARGE SCALE GENOMIC DNA]</scope>
    <source>
        <strain evidence="3">DSM 17875</strain>
    </source>
</reference>
<dbReference type="Proteomes" id="UP000243232">
    <property type="component" value="Chromosome I"/>
</dbReference>
<dbReference type="NCBIfam" id="TIGR02584">
    <property type="entry name" value="cas_NE0113"/>
    <property type="match status" value="1"/>
</dbReference>
<dbReference type="OrthoDB" id="9805822at2"/>
<dbReference type="InterPro" id="IPR013413">
    <property type="entry name" value="CRISPR-assoc_prot_NE0113"/>
</dbReference>
<protein>
    <submittedName>
        <fullName evidence="2">CRISPR-associated protein, NE0113 family</fullName>
    </submittedName>
</protein>
<feature type="domain" description="CRISPR system ring nuclease SSO2081-like" evidence="1">
    <location>
        <begin position="12"/>
        <end position="222"/>
    </location>
</feature>
<dbReference type="STRING" id="364197.SAMN05216296_1974"/>
<proteinExistence type="predicted"/>
<accession>A0A1H2G1Y7</accession>
<evidence type="ECO:0000313" key="2">
    <source>
        <dbReference type="EMBL" id="SDU13530.1"/>
    </source>
</evidence>
<organism evidence="2 3">
    <name type="scientific">Pseudomonas pohangensis</name>
    <dbReference type="NCBI Taxonomy" id="364197"/>
    <lineage>
        <taxon>Bacteria</taxon>
        <taxon>Pseudomonadati</taxon>
        <taxon>Pseudomonadota</taxon>
        <taxon>Gammaproteobacteria</taxon>
        <taxon>Pseudomonadales</taxon>
        <taxon>Pseudomonadaceae</taxon>
        <taxon>Pseudomonas</taxon>
    </lineage>
</organism>
<dbReference type="CDD" id="cd09741">
    <property type="entry name" value="Csx1_III-U"/>
    <property type="match status" value="1"/>
</dbReference>
<dbReference type="InterPro" id="IPR019092">
    <property type="entry name" value="SSO2081-like_dom"/>
</dbReference>
<evidence type="ECO:0000313" key="3">
    <source>
        <dbReference type="Proteomes" id="UP000243232"/>
    </source>
</evidence>
<sequence length="412" mass="45848">MKHVLLATTGESPQVVTETLFALHQEHQPWPDALYLITTSRGQSKAREGLLERGHLARLCDELGVKQPLFDNSHILVVPDANGVPVDDARSLEDHEALANFIMTQVRNLTADPQQSVHASLAGGRKTMTFYLGYAMSLLGRQQDRLSHVLVSKGYESLADFWYPSQQQGQLHDRQGAPLLTAEGKPLIASAATVTLAPIPFVRHRQSLPAILPQTGESVHFRDVVRLINLGEQPEALRLQIDLAQQLITVSDEESDQRFEFKPSLIGLAFYAMMARATCAEESDLTRPSKKRADTALLKVFLDELMPLCGLQSCADWQTGLKQLLDWSELKGQVKDNTIDALNGGIPDYWFDQRKSELRKLFEQKLPLTVSRWLSPEIIWAEDGALLEQPGSTKGGGYGIPLARKNIEIINC</sequence>
<name>A0A1H2G1Y7_9PSED</name>